<dbReference type="VEuPathDB" id="FungiDB:ASPSYDRAFT_47151"/>
<feature type="transmembrane region" description="Helical" evidence="6">
    <location>
        <begin position="204"/>
        <end position="222"/>
    </location>
</feature>
<evidence type="ECO:0000256" key="5">
    <source>
        <dbReference type="ARBA" id="ARBA00038359"/>
    </source>
</evidence>
<keyword evidence="2 6" id="KW-0812">Transmembrane</keyword>
<dbReference type="GO" id="GO:0016020">
    <property type="term" value="C:membrane"/>
    <property type="evidence" value="ECO:0007669"/>
    <property type="project" value="UniProtKB-SubCell"/>
</dbReference>
<evidence type="ECO:0000259" key="7">
    <source>
        <dbReference type="Pfam" id="PF20684"/>
    </source>
</evidence>
<feature type="transmembrane region" description="Helical" evidence="6">
    <location>
        <begin position="242"/>
        <end position="262"/>
    </location>
</feature>
<comment type="subcellular location">
    <subcellularLocation>
        <location evidence="1">Membrane</location>
        <topology evidence="1">Multi-pass membrane protein</topology>
    </subcellularLocation>
</comment>
<dbReference type="RefSeq" id="XP_040700681.1">
    <property type="nucleotide sequence ID" value="XM_040847377.1"/>
</dbReference>
<keyword evidence="3 6" id="KW-1133">Transmembrane helix</keyword>
<feature type="transmembrane region" description="Helical" evidence="6">
    <location>
        <begin position="172"/>
        <end position="192"/>
    </location>
</feature>
<feature type="transmembrane region" description="Helical" evidence="6">
    <location>
        <begin position="44"/>
        <end position="67"/>
    </location>
</feature>
<dbReference type="OrthoDB" id="3897607at2759"/>
<sequence>MLGGRSDGIVIVVAVMLAVSLLTVCLRCFVRLQVVKAFGWDDGLMVIAMVFNIAFAICGILGAISGIGKEMTYFEHRPADFRRAMFCWWLGQIFYTLSTTTMRQSITTQLFRFTFERVHAIILYVVSILSFAVGMVFLFFTVFQCSPVEYYWERLTMQGHCLNTNLLTGITYFYSAVAAACDLTIGLLPAFLIRPLRASHRTKIGVAVILGIGCVASAAVIVRIPFLDSIKSDEFLHATNQVAIWSNIEAGLGITAGSLAPLRPLSRKVRTAAVSLKNQLVVFKTMSFLALPKKRQEAELDFISGPDNQAFNTPGVSTSTGARANP</sequence>
<dbReference type="GeneID" id="63763450"/>
<keyword evidence="9" id="KW-1185">Reference proteome</keyword>
<dbReference type="Proteomes" id="UP000184356">
    <property type="component" value="Unassembled WGS sequence"/>
</dbReference>
<keyword evidence="4 6" id="KW-0472">Membrane</keyword>
<reference evidence="9" key="1">
    <citation type="journal article" date="2017" name="Genome Biol.">
        <title>Comparative genomics reveals high biological diversity and specific adaptations in the industrially and medically important fungal genus Aspergillus.</title>
        <authorList>
            <person name="de Vries R.P."/>
            <person name="Riley R."/>
            <person name="Wiebenga A."/>
            <person name="Aguilar-Osorio G."/>
            <person name="Amillis S."/>
            <person name="Uchima C.A."/>
            <person name="Anderluh G."/>
            <person name="Asadollahi M."/>
            <person name="Askin M."/>
            <person name="Barry K."/>
            <person name="Battaglia E."/>
            <person name="Bayram O."/>
            <person name="Benocci T."/>
            <person name="Braus-Stromeyer S.A."/>
            <person name="Caldana C."/>
            <person name="Canovas D."/>
            <person name="Cerqueira G.C."/>
            <person name="Chen F."/>
            <person name="Chen W."/>
            <person name="Choi C."/>
            <person name="Clum A."/>
            <person name="Dos Santos R.A."/>
            <person name="Damasio A.R."/>
            <person name="Diallinas G."/>
            <person name="Emri T."/>
            <person name="Fekete E."/>
            <person name="Flipphi M."/>
            <person name="Freyberg S."/>
            <person name="Gallo A."/>
            <person name="Gournas C."/>
            <person name="Habgood R."/>
            <person name="Hainaut M."/>
            <person name="Harispe M.L."/>
            <person name="Henrissat B."/>
            <person name="Hilden K.S."/>
            <person name="Hope R."/>
            <person name="Hossain A."/>
            <person name="Karabika E."/>
            <person name="Karaffa L."/>
            <person name="Karanyi Z."/>
            <person name="Krasevec N."/>
            <person name="Kuo A."/>
            <person name="Kusch H."/>
            <person name="LaButti K."/>
            <person name="Lagendijk E.L."/>
            <person name="Lapidus A."/>
            <person name="Levasseur A."/>
            <person name="Lindquist E."/>
            <person name="Lipzen A."/>
            <person name="Logrieco A.F."/>
            <person name="MacCabe A."/>
            <person name="Maekelae M.R."/>
            <person name="Malavazi I."/>
            <person name="Melin P."/>
            <person name="Meyer V."/>
            <person name="Mielnichuk N."/>
            <person name="Miskei M."/>
            <person name="Molnar A.P."/>
            <person name="Mule G."/>
            <person name="Ngan C.Y."/>
            <person name="Orejas M."/>
            <person name="Orosz E."/>
            <person name="Ouedraogo J.P."/>
            <person name="Overkamp K.M."/>
            <person name="Park H.-S."/>
            <person name="Perrone G."/>
            <person name="Piumi F."/>
            <person name="Punt P.J."/>
            <person name="Ram A.F."/>
            <person name="Ramon A."/>
            <person name="Rauscher S."/>
            <person name="Record E."/>
            <person name="Riano-Pachon D.M."/>
            <person name="Robert V."/>
            <person name="Roehrig J."/>
            <person name="Ruller R."/>
            <person name="Salamov A."/>
            <person name="Salih N.S."/>
            <person name="Samson R.A."/>
            <person name="Sandor E."/>
            <person name="Sanguinetti M."/>
            <person name="Schuetze T."/>
            <person name="Sepcic K."/>
            <person name="Shelest E."/>
            <person name="Sherlock G."/>
            <person name="Sophianopoulou V."/>
            <person name="Squina F.M."/>
            <person name="Sun H."/>
            <person name="Susca A."/>
            <person name="Todd R.B."/>
            <person name="Tsang A."/>
            <person name="Unkles S.E."/>
            <person name="van de Wiele N."/>
            <person name="van Rossen-Uffink D."/>
            <person name="Oliveira J.V."/>
            <person name="Vesth T.C."/>
            <person name="Visser J."/>
            <person name="Yu J.-H."/>
            <person name="Zhou M."/>
            <person name="Andersen M.R."/>
            <person name="Archer D.B."/>
            <person name="Baker S.E."/>
            <person name="Benoit I."/>
            <person name="Brakhage A.A."/>
            <person name="Braus G.H."/>
            <person name="Fischer R."/>
            <person name="Frisvad J.C."/>
            <person name="Goldman G.H."/>
            <person name="Houbraken J."/>
            <person name="Oakley B."/>
            <person name="Pocsi I."/>
            <person name="Scazzocchio C."/>
            <person name="Seiboth B."/>
            <person name="vanKuyk P.A."/>
            <person name="Wortman J."/>
            <person name="Dyer P.S."/>
            <person name="Grigoriev I.V."/>
        </authorList>
    </citation>
    <scope>NUCLEOTIDE SEQUENCE [LARGE SCALE GENOMIC DNA]</scope>
    <source>
        <strain evidence="9">CBS 593.65</strain>
    </source>
</reference>
<accession>A0A1L9TBW2</accession>
<evidence type="ECO:0000313" key="9">
    <source>
        <dbReference type="Proteomes" id="UP000184356"/>
    </source>
</evidence>
<dbReference type="AlphaFoldDB" id="A0A1L9TBW2"/>
<evidence type="ECO:0000256" key="2">
    <source>
        <dbReference type="ARBA" id="ARBA00022692"/>
    </source>
</evidence>
<dbReference type="InterPro" id="IPR049326">
    <property type="entry name" value="Rhodopsin_dom_fungi"/>
</dbReference>
<dbReference type="EMBL" id="KV878589">
    <property type="protein sequence ID" value="OJJ56875.1"/>
    <property type="molecule type" value="Genomic_DNA"/>
</dbReference>
<feature type="transmembrane region" description="Helical" evidence="6">
    <location>
        <begin position="9"/>
        <end position="32"/>
    </location>
</feature>
<feature type="transmembrane region" description="Helical" evidence="6">
    <location>
        <begin position="121"/>
        <end position="143"/>
    </location>
</feature>
<gene>
    <name evidence="8" type="ORF">ASPSYDRAFT_47151</name>
</gene>
<name>A0A1L9TBW2_9EURO</name>
<evidence type="ECO:0000313" key="8">
    <source>
        <dbReference type="EMBL" id="OJJ56875.1"/>
    </source>
</evidence>
<organism evidence="8 9">
    <name type="scientific">Aspergillus sydowii CBS 593.65</name>
    <dbReference type="NCBI Taxonomy" id="1036612"/>
    <lineage>
        <taxon>Eukaryota</taxon>
        <taxon>Fungi</taxon>
        <taxon>Dikarya</taxon>
        <taxon>Ascomycota</taxon>
        <taxon>Pezizomycotina</taxon>
        <taxon>Eurotiomycetes</taxon>
        <taxon>Eurotiomycetidae</taxon>
        <taxon>Eurotiales</taxon>
        <taxon>Aspergillaceae</taxon>
        <taxon>Aspergillus</taxon>
        <taxon>Aspergillus subgen. Nidulantes</taxon>
    </lineage>
</organism>
<evidence type="ECO:0000256" key="4">
    <source>
        <dbReference type="ARBA" id="ARBA00023136"/>
    </source>
</evidence>
<dbReference type="PANTHER" id="PTHR33048">
    <property type="entry name" value="PTH11-LIKE INTEGRAL MEMBRANE PROTEIN (AFU_ORTHOLOGUE AFUA_5G11245)"/>
    <property type="match status" value="1"/>
</dbReference>
<dbReference type="Pfam" id="PF20684">
    <property type="entry name" value="Fung_rhodopsin"/>
    <property type="match status" value="1"/>
</dbReference>
<feature type="domain" description="Rhodopsin" evidence="7">
    <location>
        <begin position="26"/>
        <end position="267"/>
    </location>
</feature>
<evidence type="ECO:0000256" key="3">
    <source>
        <dbReference type="ARBA" id="ARBA00022989"/>
    </source>
</evidence>
<evidence type="ECO:0000256" key="1">
    <source>
        <dbReference type="ARBA" id="ARBA00004141"/>
    </source>
</evidence>
<dbReference type="PANTHER" id="PTHR33048:SF140">
    <property type="entry name" value="ATPASE, PUTATIVE (EUROFUNG)-RELATED"/>
    <property type="match status" value="1"/>
</dbReference>
<proteinExistence type="inferred from homology"/>
<protein>
    <recommendedName>
        <fullName evidence="7">Rhodopsin domain-containing protein</fullName>
    </recommendedName>
</protein>
<dbReference type="InterPro" id="IPR052337">
    <property type="entry name" value="SAT4-like"/>
</dbReference>
<comment type="similarity">
    <text evidence="5">Belongs to the SAT4 family.</text>
</comment>
<evidence type="ECO:0000256" key="6">
    <source>
        <dbReference type="SAM" id="Phobius"/>
    </source>
</evidence>